<evidence type="ECO:0000259" key="1">
    <source>
        <dbReference type="Pfam" id="PF00535"/>
    </source>
</evidence>
<dbReference type="InterPro" id="IPR029044">
    <property type="entry name" value="Nucleotide-diphossugar_trans"/>
</dbReference>
<feature type="domain" description="Glycosyltransferase 2-like" evidence="1">
    <location>
        <begin position="8"/>
        <end position="165"/>
    </location>
</feature>
<proteinExistence type="predicted"/>
<dbReference type="InterPro" id="IPR001173">
    <property type="entry name" value="Glyco_trans_2-like"/>
</dbReference>
<dbReference type="RefSeq" id="WP_207329240.1">
    <property type="nucleotide sequence ID" value="NZ_JAFMYW010000003.1"/>
</dbReference>
<reference evidence="2 3" key="1">
    <citation type="submission" date="2021-03" db="EMBL/GenBank/DDBJ databases">
        <title>Fibrella sp. HMF5405 genome sequencing and assembly.</title>
        <authorList>
            <person name="Kang H."/>
            <person name="Kim H."/>
            <person name="Bae S."/>
            <person name="Joh K."/>
        </authorList>
    </citation>
    <scope>NUCLEOTIDE SEQUENCE [LARGE SCALE GENOMIC DNA]</scope>
    <source>
        <strain evidence="2 3">HMF5405</strain>
    </source>
</reference>
<organism evidence="2 3">
    <name type="scientific">Fibrella forsythiae</name>
    <dbReference type="NCBI Taxonomy" id="2817061"/>
    <lineage>
        <taxon>Bacteria</taxon>
        <taxon>Pseudomonadati</taxon>
        <taxon>Bacteroidota</taxon>
        <taxon>Cytophagia</taxon>
        <taxon>Cytophagales</taxon>
        <taxon>Spirosomataceae</taxon>
        <taxon>Fibrella</taxon>
    </lineage>
</organism>
<keyword evidence="3" id="KW-1185">Reference proteome</keyword>
<name>A0ABS3JGY8_9BACT</name>
<dbReference type="PANTHER" id="PTHR22916">
    <property type="entry name" value="GLYCOSYLTRANSFERASE"/>
    <property type="match status" value="1"/>
</dbReference>
<dbReference type="Pfam" id="PF00535">
    <property type="entry name" value="Glycos_transf_2"/>
    <property type="match status" value="1"/>
</dbReference>
<accession>A0ABS3JGY8</accession>
<evidence type="ECO:0000313" key="2">
    <source>
        <dbReference type="EMBL" id="MBO0949263.1"/>
    </source>
</evidence>
<sequence length="298" mass="34252">MNECPLLSVALATYNGAKYLPQLLESLSQQTLQPAEIIVFDDGSTDNTLAVLNQFIQQLPITIHVNDQPLGVVRNFKKAVSACRGQYIAFCDQDDIWLPDKLARSVEAIKKIDSPKPTMVYTDLIVVDEQLNKLAVSYWEHRKLKPAKESFKSLLYGNIITGCTMIINRAMAIEVRRMPDLVLMHDFWIGCVAYGVGRCVFINQPTVLYRQHASNVTNNDAVTWRTRWSRLYNFLLSKEQASHFLCAEINQARLFLSLYGHQLSLINRKALRQIIDLENNMPISRKWRTFLIKFLHIH</sequence>
<dbReference type="PANTHER" id="PTHR22916:SF3">
    <property type="entry name" value="UDP-GLCNAC:BETAGAL BETA-1,3-N-ACETYLGLUCOSAMINYLTRANSFERASE-LIKE PROTEIN 1"/>
    <property type="match status" value="1"/>
</dbReference>
<gene>
    <name evidence="2" type="ORF">J2I46_11770</name>
</gene>
<dbReference type="Proteomes" id="UP000664628">
    <property type="component" value="Unassembled WGS sequence"/>
</dbReference>
<dbReference type="Gene3D" id="3.90.550.10">
    <property type="entry name" value="Spore Coat Polysaccharide Biosynthesis Protein SpsA, Chain A"/>
    <property type="match status" value="1"/>
</dbReference>
<dbReference type="CDD" id="cd04196">
    <property type="entry name" value="GT_2_like_d"/>
    <property type="match status" value="1"/>
</dbReference>
<dbReference type="EMBL" id="JAFMYW010000003">
    <property type="protein sequence ID" value="MBO0949263.1"/>
    <property type="molecule type" value="Genomic_DNA"/>
</dbReference>
<protein>
    <submittedName>
        <fullName evidence="2">Glycosyltransferase family 2 protein</fullName>
    </submittedName>
</protein>
<dbReference type="SUPFAM" id="SSF53448">
    <property type="entry name" value="Nucleotide-diphospho-sugar transferases"/>
    <property type="match status" value="1"/>
</dbReference>
<evidence type="ECO:0000313" key="3">
    <source>
        <dbReference type="Proteomes" id="UP000664628"/>
    </source>
</evidence>
<comment type="caution">
    <text evidence="2">The sequence shown here is derived from an EMBL/GenBank/DDBJ whole genome shotgun (WGS) entry which is preliminary data.</text>
</comment>